<name>A0A4V2SQV0_9RHOB</name>
<reference evidence="7 8" key="1">
    <citation type="submission" date="2019-03" db="EMBL/GenBank/DDBJ databases">
        <title>Genomic Encyclopedia of Type Strains, Phase IV (KMG-IV): sequencing the most valuable type-strain genomes for metagenomic binning, comparative biology and taxonomic classification.</title>
        <authorList>
            <person name="Goeker M."/>
        </authorList>
    </citation>
    <scope>NUCLEOTIDE SEQUENCE [LARGE SCALE GENOMIC DNA]</scope>
    <source>
        <strain evidence="7 8">DSM 18063</strain>
    </source>
</reference>
<dbReference type="SMART" id="SM00327">
    <property type="entry name" value="VWA"/>
    <property type="match status" value="1"/>
</dbReference>
<evidence type="ECO:0000256" key="4">
    <source>
        <dbReference type="ARBA" id="ARBA00023136"/>
    </source>
</evidence>
<comment type="caution">
    <text evidence="7">The sequence shown here is derived from an EMBL/GenBank/DDBJ whole genome shotgun (WGS) entry which is preliminary data.</text>
</comment>
<organism evidence="7 8">
    <name type="scientific">Rhodovulum marinum</name>
    <dbReference type="NCBI Taxonomy" id="320662"/>
    <lineage>
        <taxon>Bacteria</taxon>
        <taxon>Pseudomonadati</taxon>
        <taxon>Pseudomonadota</taxon>
        <taxon>Alphaproteobacteria</taxon>
        <taxon>Rhodobacterales</taxon>
        <taxon>Paracoccaceae</taxon>
        <taxon>Rhodovulum</taxon>
    </lineage>
</organism>
<dbReference type="Proteomes" id="UP000294835">
    <property type="component" value="Unassembled WGS sequence"/>
</dbReference>
<gene>
    <name evidence="7" type="ORF">EV662_10724</name>
</gene>
<keyword evidence="8" id="KW-1185">Reference proteome</keyword>
<proteinExistence type="predicted"/>
<dbReference type="InterPro" id="IPR050768">
    <property type="entry name" value="UPF0353/GerABKA_families"/>
</dbReference>
<accession>A0A4V2SQV0</accession>
<dbReference type="EMBL" id="SLXP01000007">
    <property type="protein sequence ID" value="TCP40416.1"/>
    <property type="molecule type" value="Genomic_DNA"/>
</dbReference>
<dbReference type="SUPFAM" id="SSF53300">
    <property type="entry name" value="vWA-like"/>
    <property type="match status" value="1"/>
</dbReference>
<dbReference type="Gene3D" id="3.40.50.410">
    <property type="entry name" value="von Willebrand factor, type A domain"/>
    <property type="match status" value="1"/>
</dbReference>
<dbReference type="RefSeq" id="WP_132462379.1">
    <property type="nucleotide sequence ID" value="NZ_SLXP01000007.1"/>
</dbReference>
<evidence type="ECO:0000313" key="8">
    <source>
        <dbReference type="Proteomes" id="UP000294835"/>
    </source>
</evidence>
<evidence type="ECO:0000256" key="3">
    <source>
        <dbReference type="ARBA" id="ARBA00022989"/>
    </source>
</evidence>
<evidence type="ECO:0000256" key="5">
    <source>
        <dbReference type="SAM" id="Phobius"/>
    </source>
</evidence>
<evidence type="ECO:0000259" key="6">
    <source>
        <dbReference type="PROSITE" id="PS50234"/>
    </source>
</evidence>
<dbReference type="InterPro" id="IPR002035">
    <property type="entry name" value="VWF_A"/>
</dbReference>
<dbReference type="Pfam" id="PF00092">
    <property type="entry name" value="VWA"/>
    <property type="match status" value="1"/>
</dbReference>
<dbReference type="OrthoDB" id="6206554at2"/>
<keyword evidence="1" id="KW-1003">Cell membrane</keyword>
<keyword evidence="4 5" id="KW-0472">Membrane</keyword>
<protein>
    <submittedName>
        <fullName evidence="7">Ca-activated chloride channel family protein</fullName>
    </submittedName>
</protein>
<evidence type="ECO:0000256" key="1">
    <source>
        <dbReference type="ARBA" id="ARBA00022475"/>
    </source>
</evidence>
<keyword evidence="3 5" id="KW-1133">Transmembrane helix</keyword>
<dbReference type="InterPro" id="IPR036465">
    <property type="entry name" value="vWFA_dom_sf"/>
</dbReference>
<dbReference type="PANTHER" id="PTHR22550">
    <property type="entry name" value="SPORE GERMINATION PROTEIN"/>
    <property type="match status" value="1"/>
</dbReference>
<dbReference type="PROSITE" id="PS50234">
    <property type="entry name" value="VWFA"/>
    <property type="match status" value="1"/>
</dbReference>
<evidence type="ECO:0000256" key="2">
    <source>
        <dbReference type="ARBA" id="ARBA00022692"/>
    </source>
</evidence>
<evidence type="ECO:0000313" key="7">
    <source>
        <dbReference type="EMBL" id="TCP40416.1"/>
    </source>
</evidence>
<dbReference type="PANTHER" id="PTHR22550:SF5">
    <property type="entry name" value="LEUCINE ZIPPER PROTEIN 4"/>
    <property type="match status" value="1"/>
</dbReference>
<feature type="domain" description="VWFA" evidence="6">
    <location>
        <begin position="90"/>
        <end position="281"/>
    </location>
</feature>
<sequence length="318" mass="32602">MTFGFADPLALLLMPLPLLALRLLPPGAGIGAALVVPDGLGRRLSGLSGRAAGARRGLWLGALAWSLLVVALAGPRQLVPTPALPVSGRDLVLALDLSGSMVREDFELDGETASRLDAVKRVAARFVRGRKGDRVALVVFGSEAYVAAAPSFDTQAVARAIEGAEIGISGRATNIGDALGLALKRLQGSDADSRVVILLSDGANNAGAARPDGVAALAAGMGVRVHTIAMGPRDFTTADPGEPGAVDAAALRRIAQTSGGESFRVRTTADLEAVAQAIDRLEPTAGDGLAAEIHRPLWIWPAMLGGALCLVLTVRGPE</sequence>
<feature type="transmembrane region" description="Helical" evidence="5">
    <location>
        <begin position="57"/>
        <end position="74"/>
    </location>
</feature>
<dbReference type="AlphaFoldDB" id="A0A4V2SQV0"/>
<keyword evidence="2 5" id="KW-0812">Transmembrane</keyword>